<protein>
    <submittedName>
        <fullName evidence="1">Spore coat protein H</fullName>
    </submittedName>
</protein>
<dbReference type="EMBL" id="JAFBER010000006">
    <property type="protein sequence ID" value="MBM7645109.1"/>
    <property type="molecule type" value="Genomic_DNA"/>
</dbReference>
<reference evidence="1 2" key="1">
    <citation type="submission" date="2021-01" db="EMBL/GenBank/DDBJ databases">
        <title>Genomic Encyclopedia of Type Strains, Phase IV (KMG-IV): sequencing the most valuable type-strain genomes for metagenomic binning, comparative biology and taxonomic classification.</title>
        <authorList>
            <person name="Goeker M."/>
        </authorList>
    </citation>
    <scope>NUCLEOTIDE SEQUENCE [LARGE SCALE GENOMIC DNA]</scope>
    <source>
        <strain evidence="1 2">DSM 28236</strain>
    </source>
</reference>
<name>A0ABS2Q0A0_9BACL</name>
<accession>A0ABS2Q0A0</accession>
<dbReference type="RefSeq" id="WP_205003132.1">
    <property type="nucleotide sequence ID" value="NZ_JAFBER010000006.1"/>
</dbReference>
<gene>
    <name evidence="1" type="ORF">JOD45_001320</name>
</gene>
<comment type="caution">
    <text evidence="1">The sequence shown here is derived from an EMBL/GenBank/DDBJ whole genome shotgun (WGS) entry which is preliminary data.</text>
</comment>
<evidence type="ECO:0000313" key="2">
    <source>
        <dbReference type="Proteomes" id="UP000808914"/>
    </source>
</evidence>
<evidence type="ECO:0000313" key="1">
    <source>
        <dbReference type="EMBL" id="MBM7645109.1"/>
    </source>
</evidence>
<dbReference type="InterPro" id="IPR014867">
    <property type="entry name" value="Spore_coat_CotH_CotH2/3/7"/>
</dbReference>
<organism evidence="1 2">
    <name type="scientific">Scopulibacillus daqui</name>
    <dbReference type="NCBI Taxonomy" id="1469162"/>
    <lineage>
        <taxon>Bacteria</taxon>
        <taxon>Bacillati</taxon>
        <taxon>Bacillota</taxon>
        <taxon>Bacilli</taxon>
        <taxon>Bacillales</taxon>
        <taxon>Sporolactobacillaceae</taxon>
        <taxon>Scopulibacillus</taxon>
    </lineage>
</organism>
<dbReference type="Proteomes" id="UP000808914">
    <property type="component" value="Unassembled WGS sequence"/>
</dbReference>
<keyword evidence="1" id="KW-0946">Virion</keyword>
<proteinExistence type="predicted"/>
<keyword evidence="2" id="KW-1185">Reference proteome</keyword>
<sequence>MSIQRDIPLYQIFIHPLDLKELRSDIWCDDPVMAKLIIGKDQYNIDIAYRGAHIRKFKKKSYRVEFPRNDFGVKELHLNAEYMDKSLLRNKLSLDFFSSIGILSPKSRYVMLNINGKDQGVYLQLESVDRQFLKIRNLPSGAIYYAEDDDANFSLISPIDEDVKKAFDCGYSRKEGTDEDDRHLKDLIYKINTLPNGDFEKEIVKHIDIDKYLRWLSGVICTQNFDGFVHNYALYRRDDNGLFEIIPWDYDATWGRDINGKIMDYDYIPITGYNTLTARVLDVPSFRKHYRRLLENILNQQFTVGYLKEKILSMHELLRPYVLKDPYIKKDIDIFDEEPKLILAFIKDRNLYLKKHLSDLE</sequence>
<dbReference type="Pfam" id="PF08757">
    <property type="entry name" value="CotH"/>
    <property type="match status" value="1"/>
</dbReference>
<keyword evidence="1" id="KW-0167">Capsid protein</keyword>
<dbReference type="PANTHER" id="PTHR40050:SF1">
    <property type="entry name" value="INNER SPORE COAT PROTEIN H"/>
    <property type="match status" value="1"/>
</dbReference>
<dbReference type="PANTHER" id="PTHR40050">
    <property type="entry name" value="INNER SPORE COAT PROTEIN H"/>
    <property type="match status" value="1"/>
</dbReference>